<feature type="domain" description="RNase III" evidence="1">
    <location>
        <begin position="49"/>
        <end position="149"/>
    </location>
</feature>
<reference evidence="2 3" key="1">
    <citation type="submission" date="2020-11" db="EMBL/GenBank/DDBJ databases">
        <title>Kefir isolates.</title>
        <authorList>
            <person name="Marcisauskas S."/>
            <person name="Kim Y."/>
            <person name="Blasche S."/>
        </authorList>
    </citation>
    <scope>NUCLEOTIDE SEQUENCE [LARGE SCALE GENOMIC DNA]</scope>
    <source>
        <strain evidence="2 3">KR</strain>
    </source>
</reference>
<dbReference type="AlphaFoldDB" id="A0A9P7B9P8"/>
<dbReference type="InterPro" id="IPR036389">
    <property type="entry name" value="RNase_III_sf"/>
</dbReference>
<dbReference type="OrthoDB" id="2529374at2759"/>
<dbReference type="InterPro" id="IPR000999">
    <property type="entry name" value="RNase_III_dom"/>
</dbReference>
<keyword evidence="3" id="KW-1185">Reference proteome</keyword>
<accession>A0A9P7B9P8</accession>
<evidence type="ECO:0000313" key="3">
    <source>
        <dbReference type="Proteomes" id="UP000777482"/>
    </source>
</evidence>
<dbReference type="GO" id="GO:0004525">
    <property type="term" value="F:ribonuclease III activity"/>
    <property type="evidence" value="ECO:0007669"/>
    <property type="project" value="InterPro"/>
</dbReference>
<proteinExistence type="predicted"/>
<evidence type="ECO:0000313" key="2">
    <source>
        <dbReference type="EMBL" id="KAG0666621.1"/>
    </source>
</evidence>
<dbReference type="EMBL" id="PUHQ01000004">
    <property type="protein sequence ID" value="KAG0666621.1"/>
    <property type="molecule type" value="Genomic_DNA"/>
</dbReference>
<dbReference type="GO" id="GO:0006396">
    <property type="term" value="P:RNA processing"/>
    <property type="evidence" value="ECO:0007669"/>
    <property type="project" value="InterPro"/>
</dbReference>
<evidence type="ECO:0000259" key="1">
    <source>
        <dbReference type="PROSITE" id="PS50142"/>
    </source>
</evidence>
<dbReference type="Proteomes" id="UP000777482">
    <property type="component" value="Unassembled WGS sequence"/>
</dbReference>
<dbReference type="PROSITE" id="PS50142">
    <property type="entry name" value="RNASE_3_2"/>
    <property type="match status" value="1"/>
</dbReference>
<sequence length="193" mass="20856">MATSAPPSTSQGHGLSRFNLPEQRLAELAARAPCFTFHKQSAKDMAIAALTHSSMSAKRNNMELSKVGEASGKAAAVKAVFRRNDLFSGADYDRYALSRFATKNLAPIARGIGLEELQRVGRGGPAAVSDEMCARAFLALLGVLELTGGNDVVLRAISDLGILQLPPIRQQIDIEEQGYRDPRQEPDTLPAHW</sequence>
<organism evidence="2 3">
    <name type="scientific">Rhodotorula mucilaginosa</name>
    <name type="common">Yeast</name>
    <name type="synonym">Rhodotorula rubra</name>
    <dbReference type="NCBI Taxonomy" id="5537"/>
    <lineage>
        <taxon>Eukaryota</taxon>
        <taxon>Fungi</taxon>
        <taxon>Dikarya</taxon>
        <taxon>Basidiomycota</taxon>
        <taxon>Pucciniomycotina</taxon>
        <taxon>Microbotryomycetes</taxon>
        <taxon>Sporidiobolales</taxon>
        <taxon>Sporidiobolaceae</taxon>
        <taxon>Rhodotorula</taxon>
    </lineage>
</organism>
<protein>
    <recommendedName>
        <fullName evidence="1">RNase III domain-containing protein</fullName>
    </recommendedName>
</protein>
<comment type="caution">
    <text evidence="2">The sequence shown here is derived from an EMBL/GenBank/DDBJ whole genome shotgun (WGS) entry which is preliminary data.</text>
</comment>
<dbReference type="Gene3D" id="1.10.1520.10">
    <property type="entry name" value="Ribonuclease III domain"/>
    <property type="match status" value="1"/>
</dbReference>
<name>A0A9P7B9P8_RHOMI</name>
<dbReference type="SUPFAM" id="SSF69065">
    <property type="entry name" value="RNase III domain-like"/>
    <property type="match status" value="1"/>
</dbReference>
<gene>
    <name evidence="2" type="ORF">C6P46_004287</name>
</gene>